<dbReference type="InterPro" id="IPR038765">
    <property type="entry name" value="Papain-like_cys_pep_sf"/>
</dbReference>
<dbReference type="EMBL" id="PPGH01000035">
    <property type="protein sequence ID" value="PQJ96312.1"/>
    <property type="molecule type" value="Genomic_DNA"/>
</dbReference>
<feature type="domain" description="Transglutaminase-like" evidence="1">
    <location>
        <begin position="175"/>
        <end position="250"/>
    </location>
</feature>
<dbReference type="InterPro" id="IPR013589">
    <property type="entry name" value="Bac_transglu_N"/>
</dbReference>
<dbReference type="Gene3D" id="3.10.620.30">
    <property type="match status" value="1"/>
</dbReference>
<comment type="caution">
    <text evidence="2">The sequence shown here is derived from an EMBL/GenBank/DDBJ whole genome shotgun (WGS) entry which is preliminary data.</text>
</comment>
<reference evidence="2 3" key="1">
    <citation type="submission" date="2018-01" db="EMBL/GenBank/DDBJ databases">
        <title>The complete genome sequence of Chromatium okenii LaCa, a purple sulfur bacterium with a turbulent life.</title>
        <authorList>
            <person name="Luedin S.M."/>
            <person name="Liechti N."/>
            <person name="Storelli N."/>
            <person name="Danza F."/>
            <person name="Wittwer M."/>
            <person name="Pothier J.F."/>
            <person name="Tonolla M.A."/>
        </authorList>
    </citation>
    <scope>NUCLEOTIDE SEQUENCE [LARGE SCALE GENOMIC DNA]</scope>
    <source>
        <strain evidence="2 3">LaCa</strain>
    </source>
</reference>
<evidence type="ECO:0000313" key="3">
    <source>
        <dbReference type="Proteomes" id="UP000239936"/>
    </source>
</evidence>
<sequence length="296" mass="33331">MKYHLEQAFRIQFAAAVREHHVQIRLAPWNDESQSLLSLALQVEPSATPSAFYDGFGNLAHHFTVLGAHQTLEFSLIAEVETHRENPFDFLAVVPERELEWIADSLRQAPRLWDFVLSHSALTPALLPQIEAHVIPVWRDGVPILQQVRDASDWIAEIAEFDPTIETPVAALSELFTTQRGTAADLAHLLIAVIRQWRIPARFVSGYLDASYFDPDDEDPPDTPPRPQTLHHWVEVLTPGGGWRGIDPALRLLADATYLRVAVGRDARDTQMLRQTCKGESEHPELTQLLNVSVVQ</sequence>
<keyword evidence="3" id="KW-1185">Reference proteome</keyword>
<dbReference type="Proteomes" id="UP000239936">
    <property type="component" value="Unassembled WGS sequence"/>
</dbReference>
<dbReference type="RefSeq" id="WP_105073938.1">
    <property type="nucleotide sequence ID" value="NZ_PPGH01000035.1"/>
</dbReference>
<accession>A0A2S7XSB4</accession>
<dbReference type="InterPro" id="IPR002931">
    <property type="entry name" value="Transglutaminase-like"/>
</dbReference>
<dbReference type="PANTHER" id="PTHR33490">
    <property type="entry name" value="BLR5614 PROTEIN-RELATED"/>
    <property type="match status" value="1"/>
</dbReference>
<gene>
    <name evidence="2" type="ORF">CXB77_11260</name>
</gene>
<name>A0A2S7XSB4_9GAMM</name>
<dbReference type="PANTHER" id="PTHR33490:SF6">
    <property type="entry name" value="SLL1049 PROTEIN"/>
    <property type="match status" value="1"/>
</dbReference>
<protein>
    <submittedName>
        <fullName evidence="2">Transglutaminase family protein</fullName>
    </submittedName>
</protein>
<dbReference type="Pfam" id="PF01841">
    <property type="entry name" value="Transglut_core"/>
    <property type="match status" value="1"/>
</dbReference>
<dbReference type="OrthoDB" id="5438043at2"/>
<organism evidence="2 3">
    <name type="scientific">Chromatium okenii</name>
    <dbReference type="NCBI Taxonomy" id="61644"/>
    <lineage>
        <taxon>Bacteria</taxon>
        <taxon>Pseudomonadati</taxon>
        <taxon>Pseudomonadota</taxon>
        <taxon>Gammaproteobacteria</taxon>
        <taxon>Chromatiales</taxon>
        <taxon>Chromatiaceae</taxon>
        <taxon>Chromatium</taxon>
    </lineage>
</organism>
<dbReference type="AlphaFoldDB" id="A0A2S7XSB4"/>
<dbReference type="Pfam" id="PF08379">
    <property type="entry name" value="Bact_transglu_N"/>
    <property type="match status" value="1"/>
</dbReference>
<evidence type="ECO:0000259" key="1">
    <source>
        <dbReference type="SMART" id="SM00460"/>
    </source>
</evidence>
<evidence type="ECO:0000313" key="2">
    <source>
        <dbReference type="EMBL" id="PQJ96312.1"/>
    </source>
</evidence>
<dbReference type="SMART" id="SM00460">
    <property type="entry name" value="TGc"/>
    <property type="match status" value="1"/>
</dbReference>
<dbReference type="SUPFAM" id="SSF54001">
    <property type="entry name" value="Cysteine proteinases"/>
    <property type="match status" value="1"/>
</dbReference>
<proteinExistence type="predicted"/>